<proteinExistence type="inferred from homology"/>
<organism evidence="5">
    <name type="scientific">marine metagenome</name>
    <dbReference type="NCBI Taxonomy" id="408172"/>
    <lineage>
        <taxon>unclassified sequences</taxon>
        <taxon>metagenomes</taxon>
        <taxon>ecological metagenomes</taxon>
    </lineage>
</organism>
<dbReference type="InterPro" id="IPR016082">
    <property type="entry name" value="Ribosomal_uL30_ferredoxin-like"/>
</dbReference>
<reference evidence="5" key="1">
    <citation type="submission" date="2018-05" db="EMBL/GenBank/DDBJ databases">
        <authorList>
            <person name="Lanie J.A."/>
            <person name="Ng W.-L."/>
            <person name="Kazmierczak K.M."/>
            <person name="Andrzejewski T.M."/>
            <person name="Davidsen T.M."/>
            <person name="Wayne K.J."/>
            <person name="Tettelin H."/>
            <person name="Glass J.I."/>
            <person name="Rusch D."/>
            <person name="Podicherti R."/>
            <person name="Tsui H.-C.T."/>
            <person name="Winkler M.E."/>
        </authorList>
    </citation>
    <scope>NUCLEOTIDE SEQUENCE</scope>
</reference>
<dbReference type="InterPro" id="IPR005996">
    <property type="entry name" value="Ribosomal_uL30_bac-type"/>
</dbReference>
<evidence type="ECO:0000256" key="2">
    <source>
        <dbReference type="ARBA" id="ARBA00022980"/>
    </source>
</evidence>
<dbReference type="GO" id="GO:0003735">
    <property type="term" value="F:structural constituent of ribosome"/>
    <property type="evidence" value="ECO:0007669"/>
    <property type="project" value="InterPro"/>
</dbReference>
<dbReference type="EMBL" id="UINC01032006">
    <property type="protein sequence ID" value="SVB18970.1"/>
    <property type="molecule type" value="Genomic_DNA"/>
</dbReference>
<evidence type="ECO:0000259" key="4">
    <source>
        <dbReference type="Pfam" id="PF00327"/>
    </source>
</evidence>
<dbReference type="HAMAP" id="MF_01371_B">
    <property type="entry name" value="Ribosomal_uL30_B"/>
    <property type="match status" value="1"/>
</dbReference>
<dbReference type="PIRSF" id="PIRSF002211">
    <property type="entry name" value="Ribosomal_L30_bac-type"/>
    <property type="match status" value="1"/>
</dbReference>
<dbReference type="Pfam" id="PF00327">
    <property type="entry name" value="Ribosomal_L30"/>
    <property type="match status" value="1"/>
</dbReference>
<dbReference type="InterPro" id="IPR036919">
    <property type="entry name" value="Ribo_uL30_ferredoxin-like_sf"/>
</dbReference>
<dbReference type="NCBIfam" id="TIGR01308">
    <property type="entry name" value="rpmD_bact"/>
    <property type="match status" value="1"/>
</dbReference>
<dbReference type="SUPFAM" id="SSF55129">
    <property type="entry name" value="Ribosomal protein L30p/L7e"/>
    <property type="match status" value="1"/>
</dbReference>
<dbReference type="AlphaFoldDB" id="A0A382BYS6"/>
<keyword evidence="3" id="KW-0687">Ribonucleoprotein</keyword>
<dbReference type="PANTHER" id="PTHR15892">
    <property type="entry name" value="MITOCHONDRIAL RIBOSOMAL PROTEIN L30"/>
    <property type="match status" value="1"/>
</dbReference>
<protein>
    <recommendedName>
        <fullName evidence="4">Large ribosomal subunit protein uL30-like ferredoxin-like fold domain-containing protein</fullName>
    </recommendedName>
</protein>
<dbReference type="PANTHER" id="PTHR15892:SF2">
    <property type="entry name" value="LARGE RIBOSOMAL SUBUNIT PROTEIN UL30M"/>
    <property type="match status" value="1"/>
</dbReference>
<evidence type="ECO:0000256" key="3">
    <source>
        <dbReference type="ARBA" id="ARBA00023274"/>
    </source>
</evidence>
<accession>A0A382BYS6</accession>
<gene>
    <name evidence="5" type="ORF">METZ01_LOCUS171824</name>
</gene>
<name>A0A382BYS6_9ZZZZ</name>
<dbReference type="Gene3D" id="3.30.1390.20">
    <property type="entry name" value="Ribosomal protein L30, ferredoxin-like fold domain"/>
    <property type="match status" value="1"/>
</dbReference>
<feature type="domain" description="Large ribosomal subunit protein uL30-like ferredoxin-like fold" evidence="4">
    <location>
        <begin position="4"/>
        <end position="54"/>
    </location>
</feature>
<evidence type="ECO:0000313" key="5">
    <source>
        <dbReference type="EMBL" id="SVB18970.1"/>
    </source>
</evidence>
<dbReference type="GO" id="GO:0022625">
    <property type="term" value="C:cytosolic large ribosomal subunit"/>
    <property type="evidence" value="ECO:0007669"/>
    <property type="project" value="TreeGrafter"/>
</dbReference>
<comment type="similarity">
    <text evidence="1">Belongs to the universal ribosomal protein uL30 family.</text>
</comment>
<evidence type="ECO:0000256" key="1">
    <source>
        <dbReference type="ARBA" id="ARBA00007594"/>
    </source>
</evidence>
<dbReference type="GO" id="GO:0006412">
    <property type="term" value="P:translation"/>
    <property type="evidence" value="ECO:0007669"/>
    <property type="project" value="InterPro"/>
</dbReference>
<dbReference type="CDD" id="cd01658">
    <property type="entry name" value="Ribosomal_L30"/>
    <property type="match status" value="1"/>
</dbReference>
<sequence length="61" mass="7146">MQKLRITWKKSGIGFERDQQATIASLGLRKLHQTVERPDTPIIRGQVHKVRHMIQVEEIQD</sequence>
<keyword evidence="2" id="KW-0689">Ribosomal protein</keyword>